<evidence type="ECO:0000313" key="3">
    <source>
        <dbReference type="EMBL" id="KKT60298.1"/>
    </source>
</evidence>
<dbReference type="Pfam" id="PF00293">
    <property type="entry name" value="NUDIX"/>
    <property type="match status" value="1"/>
</dbReference>
<comment type="caution">
    <text evidence="3">The sequence shown here is derived from an EMBL/GenBank/DDBJ whole genome shotgun (WGS) entry which is preliminary data.</text>
</comment>
<protein>
    <submittedName>
        <fullName evidence="3">Isopentenyldiphosphate isomerase</fullName>
    </submittedName>
</protein>
<dbReference type="InterPro" id="IPR000086">
    <property type="entry name" value="NUDIX_hydrolase_dom"/>
</dbReference>
<evidence type="ECO:0000259" key="2">
    <source>
        <dbReference type="PROSITE" id="PS51462"/>
    </source>
</evidence>
<dbReference type="PROSITE" id="PS00893">
    <property type="entry name" value="NUDIX_BOX"/>
    <property type="match status" value="1"/>
</dbReference>
<dbReference type="AlphaFoldDB" id="A0A0G1IMZ0"/>
<dbReference type="GO" id="GO:0016787">
    <property type="term" value="F:hydrolase activity"/>
    <property type="evidence" value="ECO:0007669"/>
    <property type="project" value="UniProtKB-KW"/>
</dbReference>
<organism evidence="3 4">
    <name type="scientific">Candidatus Giovannonibacteria bacterium GW2011_GWA1_44_25</name>
    <dbReference type="NCBI Taxonomy" id="1618645"/>
    <lineage>
        <taxon>Bacteria</taxon>
        <taxon>Candidatus Giovannoniibacteriota</taxon>
    </lineage>
</organism>
<dbReference type="SUPFAM" id="SSF55811">
    <property type="entry name" value="Nudix"/>
    <property type="match status" value="1"/>
</dbReference>
<proteinExistence type="predicted"/>
<dbReference type="InterPro" id="IPR020084">
    <property type="entry name" value="NUDIX_hydrolase_CS"/>
</dbReference>
<dbReference type="PANTHER" id="PTHR10885:SF0">
    <property type="entry name" value="ISOPENTENYL-DIPHOSPHATE DELTA-ISOMERASE"/>
    <property type="match status" value="1"/>
</dbReference>
<dbReference type="GO" id="GO:0016853">
    <property type="term" value="F:isomerase activity"/>
    <property type="evidence" value="ECO:0007669"/>
    <property type="project" value="UniProtKB-KW"/>
</dbReference>
<dbReference type="Gene3D" id="3.90.79.10">
    <property type="entry name" value="Nucleoside Triphosphate Pyrophosphohydrolase"/>
    <property type="match status" value="1"/>
</dbReference>
<sequence length="99" mass="11016">MSNVIWVDEKDNILGEIPREKAHREGLLHRISVIYLINEKGEILVNLRAKDGHLDHSSAGHVDVGETYLEAAKRELNEELGVSGTELLDIGGVCCGHRY</sequence>
<dbReference type="PANTHER" id="PTHR10885">
    <property type="entry name" value="ISOPENTENYL-DIPHOSPHATE DELTA-ISOMERASE"/>
    <property type="match status" value="1"/>
</dbReference>
<dbReference type="Proteomes" id="UP000034087">
    <property type="component" value="Unassembled WGS sequence"/>
</dbReference>
<dbReference type="EMBL" id="LCIR01000002">
    <property type="protein sequence ID" value="KKT60298.1"/>
    <property type="molecule type" value="Genomic_DNA"/>
</dbReference>
<feature type="domain" description="Nudix hydrolase" evidence="2">
    <location>
        <begin position="27"/>
        <end position="99"/>
    </location>
</feature>
<evidence type="ECO:0000256" key="1">
    <source>
        <dbReference type="ARBA" id="ARBA00022801"/>
    </source>
</evidence>
<reference evidence="3 4" key="1">
    <citation type="journal article" date="2015" name="Nature">
        <title>rRNA introns, odd ribosomes, and small enigmatic genomes across a large radiation of phyla.</title>
        <authorList>
            <person name="Brown C.T."/>
            <person name="Hug L.A."/>
            <person name="Thomas B.C."/>
            <person name="Sharon I."/>
            <person name="Castelle C.J."/>
            <person name="Singh A."/>
            <person name="Wilkins M.J."/>
            <person name="Williams K.H."/>
            <person name="Banfield J.F."/>
        </authorList>
    </citation>
    <scope>NUCLEOTIDE SEQUENCE [LARGE SCALE GENOMIC DNA]</scope>
</reference>
<name>A0A0G1IMZ0_9BACT</name>
<keyword evidence="1" id="KW-0378">Hydrolase</keyword>
<accession>A0A0G1IMZ0</accession>
<dbReference type="InterPro" id="IPR015797">
    <property type="entry name" value="NUDIX_hydrolase-like_dom_sf"/>
</dbReference>
<evidence type="ECO:0000313" key="4">
    <source>
        <dbReference type="Proteomes" id="UP000034087"/>
    </source>
</evidence>
<dbReference type="PROSITE" id="PS51462">
    <property type="entry name" value="NUDIX"/>
    <property type="match status" value="1"/>
</dbReference>
<keyword evidence="3" id="KW-0413">Isomerase</keyword>
<gene>
    <name evidence="3" type="ORF">UW53_C0002G0050</name>
</gene>